<sequence>MNQSEPTRPSLTKQRCSSTKRLAKWTLAWVVSLAIATFGGLLLWTESPAITISFIVVNFVVGIGMLLANKHHLHSLDELQQKIQLNAMALCLGVGLIVGISYSTLHSTGIINHEAEISHLVIIMSFTYMFGIFLGNRKYQ</sequence>
<organism evidence="2 3">
    <name type="scientific">Shewanella gaetbuli</name>
    <dbReference type="NCBI Taxonomy" id="220752"/>
    <lineage>
        <taxon>Bacteria</taxon>
        <taxon>Pseudomonadati</taxon>
        <taxon>Pseudomonadota</taxon>
        <taxon>Gammaproteobacteria</taxon>
        <taxon>Alteromonadales</taxon>
        <taxon>Shewanellaceae</taxon>
        <taxon>Shewanella</taxon>
    </lineage>
</organism>
<evidence type="ECO:0000313" key="2">
    <source>
        <dbReference type="EMBL" id="MCL1143733.1"/>
    </source>
</evidence>
<dbReference type="AlphaFoldDB" id="A0A9X2CHP0"/>
<feature type="transmembrane region" description="Helical" evidence="1">
    <location>
        <begin position="22"/>
        <end position="44"/>
    </location>
</feature>
<keyword evidence="1" id="KW-0812">Transmembrane</keyword>
<reference evidence="2" key="1">
    <citation type="submission" date="2022-01" db="EMBL/GenBank/DDBJ databases">
        <title>Whole genome-based taxonomy of the Shewanellaceae.</title>
        <authorList>
            <person name="Martin-Rodriguez A.J."/>
        </authorList>
    </citation>
    <scope>NUCLEOTIDE SEQUENCE</scope>
    <source>
        <strain evidence="2">DSM 16422</strain>
    </source>
</reference>
<evidence type="ECO:0000256" key="1">
    <source>
        <dbReference type="SAM" id="Phobius"/>
    </source>
</evidence>
<protein>
    <submittedName>
        <fullName evidence="2">Uncharacterized protein</fullName>
    </submittedName>
</protein>
<dbReference type="Proteomes" id="UP001139333">
    <property type="component" value="Unassembled WGS sequence"/>
</dbReference>
<dbReference type="RefSeq" id="WP_248996403.1">
    <property type="nucleotide sequence ID" value="NZ_JAKIKP010000011.1"/>
</dbReference>
<feature type="transmembrane region" description="Helical" evidence="1">
    <location>
        <begin position="87"/>
        <end position="105"/>
    </location>
</feature>
<gene>
    <name evidence="2" type="ORF">L2672_13705</name>
</gene>
<comment type="caution">
    <text evidence="2">The sequence shown here is derived from an EMBL/GenBank/DDBJ whole genome shotgun (WGS) entry which is preliminary data.</text>
</comment>
<name>A0A9X2CHP0_9GAMM</name>
<proteinExistence type="predicted"/>
<feature type="transmembrane region" description="Helical" evidence="1">
    <location>
        <begin position="117"/>
        <end position="135"/>
    </location>
</feature>
<evidence type="ECO:0000313" key="3">
    <source>
        <dbReference type="Proteomes" id="UP001139333"/>
    </source>
</evidence>
<keyword evidence="1" id="KW-1133">Transmembrane helix</keyword>
<keyword evidence="3" id="KW-1185">Reference proteome</keyword>
<keyword evidence="1" id="KW-0472">Membrane</keyword>
<dbReference type="EMBL" id="JAKIKP010000011">
    <property type="protein sequence ID" value="MCL1143733.1"/>
    <property type="molecule type" value="Genomic_DNA"/>
</dbReference>
<accession>A0A9X2CHP0</accession>
<feature type="transmembrane region" description="Helical" evidence="1">
    <location>
        <begin position="50"/>
        <end position="67"/>
    </location>
</feature>